<dbReference type="InterPro" id="IPR003595">
    <property type="entry name" value="Tyr_Pase_cat"/>
</dbReference>
<dbReference type="GO" id="GO:0005840">
    <property type="term" value="C:ribosome"/>
    <property type="evidence" value="ECO:0007669"/>
    <property type="project" value="UniProtKB-KW"/>
</dbReference>
<dbReference type="AlphaFoldDB" id="A0A5S6Q3Y9"/>
<dbReference type="InterPro" id="IPR026146">
    <property type="entry name" value="Ribosomal_uS3m"/>
</dbReference>
<dbReference type="Pfam" id="PF14955">
    <property type="entry name" value="MRP-S24"/>
    <property type="match status" value="1"/>
</dbReference>
<dbReference type="InterPro" id="IPR000242">
    <property type="entry name" value="PTP_cat"/>
</dbReference>
<organism evidence="9 10">
    <name type="scientific">Trichuris muris</name>
    <name type="common">Mouse whipworm</name>
    <dbReference type="NCBI Taxonomy" id="70415"/>
    <lineage>
        <taxon>Eukaryota</taxon>
        <taxon>Metazoa</taxon>
        <taxon>Ecdysozoa</taxon>
        <taxon>Nematoda</taxon>
        <taxon>Enoplea</taxon>
        <taxon>Dorylaimia</taxon>
        <taxon>Trichinellida</taxon>
        <taxon>Trichuridae</taxon>
        <taxon>Trichuris</taxon>
    </lineage>
</organism>
<evidence type="ECO:0000256" key="2">
    <source>
        <dbReference type="ARBA" id="ARBA00010761"/>
    </source>
</evidence>
<sequence length="529" mass="61137">MNNVTQSKTSPGQEEITKTRAVQWASEMLKDCQKSIHNISSEFFKLQAETEENGSNASDETKGNSICSDGHCADSSNERKVKERRHKGPSVHSDRVNLPELPCEFILAKTLSQETIVDLWTTVWKEYVKVIVYIEDSEACKSDTIEPYWPKMFGVNEHHTYGKFQIRAIYGQVTKSYTHKILEIQDMESNETRWVRHLVYADWPREEAALSTETLFDLMNKVDEQLEKGKKDSMVYPFRVLVHDTVSTLRSGTFVVLRSLIGAIRIGLTPLVSPTVSILLHQQARSIREVKLYYYIYYALIKYIMTHWDIPEDIRNDWQTKAKLMRKKCNDRSTSAFYTTVCVVKSALHFINPLAYDRTMFRIPGTDCRPKLFILQRAALLQARHVCTTSMLLKTQAGKHKSTRFRTKPLTYEMAQKPDQIGVRKAWLTWHTSNLEEIGIRSAKAAIEDEIVRRMIRGIWPNLFASELVIKRRGNVLLIAGIVERRISSSKMYWLIGFTEELLALLLKQPVKLELSTIADKQEIVFKYI</sequence>
<protein>
    <submittedName>
        <fullName evidence="10">Tyrosine-protein phosphatase domain-containing protein</fullName>
    </submittedName>
</protein>
<evidence type="ECO:0000256" key="5">
    <source>
        <dbReference type="ARBA" id="ARBA00023128"/>
    </source>
</evidence>
<evidence type="ECO:0000256" key="3">
    <source>
        <dbReference type="ARBA" id="ARBA00022946"/>
    </source>
</evidence>
<dbReference type="PROSITE" id="PS50055">
    <property type="entry name" value="TYR_PHOSPHATASE_PTP"/>
    <property type="match status" value="1"/>
</dbReference>
<feature type="domain" description="Tyrosine-protein phosphatase" evidence="8">
    <location>
        <begin position="39"/>
        <end position="303"/>
    </location>
</feature>
<dbReference type="PANTHER" id="PTHR21244">
    <property type="entry name" value="MITOCHONDRIAL 28S RIBOSOMAL PROTEIN S24"/>
    <property type="match status" value="1"/>
</dbReference>
<dbReference type="Proteomes" id="UP000046395">
    <property type="component" value="Unassembled WGS sequence"/>
</dbReference>
<feature type="compositionally biased region" description="Polar residues" evidence="7">
    <location>
        <begin position="53"/>
        <end position="67"/>
    </location>
</feature>
<evidence type="ECO:0000259" key="8">
    <source>
        <dbReference type="PROSITE" id="PS50055"/>
    </source>
</evidence>
<evidence type="ECO:0000256" key="1">
    <source>
        <dbReference type="ARBA" id="ARBA00004173"/>
    </source>
</evidence>
<evidence type="ECO:0000313" key="9">
    <source>
        <dbReference type="Proteomes" id="UP000046395"/>
    </source>
</evidence>
<dbReference type="Gene3D" id="3.90.190.10">
    <property type="entry name" value="Protein tyrosine phosphatase superfamily"/>
    <property type="match status" value="1"/>
</dbReference>
<reference evidence="10" key="1">
    <citation type="submission" date="2019-12" db="UniProtKB">
        <authorList>
            <consortium name="WormBaseParasite"/>
        </authorList>
    </citation>
    <scope>IDENTIFICATION</scope>
</reference>
<dbReference type="InterPro" id="IPR029021">
    <property type="entry name" value="Prot-tyrosine_phosphatase-like"/>
</dbReference>
<evidence type="ECO:0000256" key="4">
    <source>
        <dbReference type="ARBA" id="ARBA00022980"/>
    </source>
</evidence>
<accession>A0A5S6Q3Y9</accession>
<comment type="subcellular location">
    <subcellularLocation>
        <location evidence="1">Mitochondrion</location>
    </subcellularLocation>
</comment>
<proteinExistence type="inferred from homology"/>
<name>A0A5S6Q3Y9_TRIMR</name>
<dbReference type="GO" id="GO:0004725">
    <property type="term" value="F:protein tyrosine phosphatase activity"/>
    <property type="evidence" value="ECO:0007669"/>
    <property type="project" value="InterPro"/>
</dbReference>
<keyword evidence="3" id="KW-0809">Transit peptide</keyword>
<keyword evidence="5" id="KW-0496">Mitochondrion</keyword>
<dbReference type="GO" id="GO:1990904">
    <property type="term" value="C:ribonucleoprotein complex"/>
    <property type="evidence" value="ECO:0007669"/>
    <property type="project" value="UniProtKB-KW"/>
</dbReference>
<comment type="similarity">
    <text evidence="2">Belongs to the universal ribosomal protein uS3 family.</text>
</comment>
<evidence type="ECO:0000313" key="10">
    <source>
        <dbReference type="WBParaSite" id="TMUE_0000001874.1"/>
    </source>
</evidence>
<dbReference type="GO" id="GO:0005739">
    <property type="term" value="C:mitochondrion"/>
    <property type="evidence" value="ECO:0007669"/>
    <property type="project" value="UniProtKB-SubCell"/>
</dbReference>
<dbReference type="STRING" id="70415.A0A5S6Q3Y9"/>
<keyword evidence="9" id="KW-1185">Reference proteome</keyword>
<dbReference type="Pfam" id="PF00102">
    <property type="entry name" value="Y_phosphatase"/>
    <property type="match status" value="1"/>
</dbReference>
<dbReference type="SMART" id="SM00404">
    <property type="entry name" value="PTPc_motif"/>
    <property type="match status" value="1"/>
</dbReference>
<keyword evidence="6" id="KW-0687">Ribonucleoprotein</keyword>
<dbReference type="WBParaSite" id="TMUE_0000001874.1">
    <property type="protein sequence ID" value="TMUE_0000001874.1"/>
    <property type="gene ID" value="WBGene00297741"/>
</dbReference>
<evidence type="ECO:0000256" key="6">
    <source>
        <dbReference type="ARBA" id="ARBA00023274"/>
    </source>
</evidence>
<keyword evidence="4" id="KW-0689">Ribosomal protein</keyword>
<dbReference type="PANTHER" id="PTHR21244:SF1">
    <property type="entry name" value="SMALL RIBOSOMAL SUBUNIT PROTEIN US3M"/>
    <property type="match status" value="1"/>
</dbReference>
<feature type="region of interest" description="Disordered" evidence="7">
    <location>
        <begin position="50"/>
        <end position="93"/>
    </location>
</feature>
<dbReference type="GO" id="GO:0006412">
    <property type="term" value="P:translation"/>
    <property type="evidence" value="ECO:0007669"/>
    <property type="project" value="TreeGrafter"/>
</dbReference>
<evidence type="ECO:0000256" key="7">
    <source>
        <dbReference type="SAM" id="MobiDB-lite"/>
    </source>
</evidence>
<dbReference type="SMART" id="SM00194">
    <property type="entry name" value="PTPc"/>
    <property type="match status" value="1"/>
</dbReference>
<dbReference type="SUPFAM" id="SSF52799">
    <property type="entry name" value="(Phosphotyrosine protein) phosphatases II"/>
    <property type="match status" value="1"/>
</dbReference>